<gene>
    <name evidence="1" type="ORF">GFER_16140</name>
</gene>
<protein>
    <submittedName>
        <fullName evidence="1">Uncharacterized protein</fullName>
    </submittedName>
</protein>
<sequence length="114" mass="12571">MQRAQHAAPLRSNIIAHCGFTQPLRAGATHASPWARHALPLRPHLFHLFLPIEGQTIQRHCGRQIIPGKHIIAPGGKTVEGHDNTFPAWFVRVIKGGELAFKGAEKKLADSFFA</sequence>
<name>A0A0C2DQ26_9BACT</name>
<dbReference type="AlphaFoldDB" id="A0A0C2DQ26"/>
<evidence type="ECO:0000313" key="2">
    <source>
        <dbReference type="Proteomes" id="UP000035068"/>
    </source>
</evidence>
<comment type="caution">
    <text evidence="1">The sequence shown here is derived from an EMBL/GenBank/DDBJ whole genome shotgun (WGS) entry which is preliminary data.</text>
</comment>
<keyword evidence="2" id="KW-1185">Reference proteome</keyword>
<reference evidence="1 2" key="1">
    <citation type="submission" date="2014-12" db="EMBL/GenBank/DDBJ databases">
        <title>Genomes of Geoalkalibacter ferrihydriticus and Geoalkalibacter subterraneus, two haloalkaliphilic metal-reducing members of the Geobacteraceae.</title>
        <authorList>
            <person name="Badalamenti J.P."/>
            <person name="Torres C.I."/>
            <person name="Krajmalnik-Brown R."/>
            <person name="Bond D.R."/>
        </authorList>
    </citation>
    <scope>NUCLEOTIDE SEQUENCE [LARGE SCALE GENOMIC DNA]</scope>
    <source>
        <strain evidence="1 2">DSM 17813</strain>
    </source>
</reference>
<evidence type="ECO:0000313" key="1">
    <source>
        <dbReference type="EMBL" id="KIH75484.1"/>
    </source>
</evidence>
<proteinExistence type="predicted"/>
<dbReference type="Proteomes" id="UP000035068">
    <property type="component" value="Unassembled WGS sequence"/>
</dbReference>
<dbReference type="EMBL" id="JWJD01000010">
    <property type="protein sequence ID" value="KIH75484.1"/>
    <property type="molecule type" value="Genomic_DNA"/>
</dbReference>
<organism evidence="1 2">
    <name type="scientific">Geoalkalibacter ferrihydriticus DSM 17813</name>
    <dbReference type="NCBI Taxonomy" id="1121915"/>
    <lineage>
        <taxon>Bacteria</taxon>
        <taxon>Pseudomonadati</taxon>
        <taxon>Thermodesulfobacteriota</taxon>
        <taxon>Desulfuromonadia</taxon>
        <taxon>Desulfuromonadales</taxon>
        <taxon>Geoalkalibacteraceae</taxon>
        <taxon>Geoalkalibacter</taxon>
    </lineage>
</organism>
<accession>A0A0C2DQ26</accession>